<evidence type="ECO:0000256" key="1">
    <source>
        <dbReference type="ARBA" id="ARBA00002724"/>
    </source>
</evidence>
<feature type="active site" description="Nucleophile" evidence="14">
    <location>
        <position position="397"/>
    </location>
</feature>
<keyword evidence="7 14" id="KW-0489">Methyltransferase</keyword>
<comment type="catalytic activity">
    <reaction evidence="13">
        <text>cytidine(967) in 16S rRNA + S-adenosyl-L-methionine = 5-methylcytidine(967) in 16S rRNA + S-adenosyl-L-homocysteine + H(+)</text>
        <dbReference type="Rhea" id="RHEA:42748"/>
        <dbReference type="Rhea" id="RHEA-COMP:10219"/>
        <dbReference type="Rhea" id="RHEA-COMP:10220"/>
        <dbReference type="ChEBI" id="CHEBI:15378"/>
        <dbReference type="ChEBI" id="CHEBI:57856"/>
        <dbReference type="ChEBI" id="CHEBI:59789"/>
        <dbReference type="ChEBI" id="CHEBI:74483"/>
        <dbReference type="ChEBI" id="CHEBI:82748"/>
        <dbReference type="EC" id="2.1.1.176"/>
    </reaction>
</comment>
<dbReference type="CDD" id="cd02440">
    <property type="entry name" value="AdoMet_MTases"/>
    <property type="match status" value="1"/>
</dbReference>
<keyword evidence="8 14" id="KW-0808">Transferase</keyword>
<comment type="similarity">
    <text evidence="3 14">Belongs to the class I-like SAM-binding methyltransferase superfamily. RsmB/NOP family.</text>
</comment>
<dbReference type="Gene3D" id="3.40.50.150">
    <property type="entry name" value="Vaccinia Virus protein VP39"/>
    <property type="match status" value="1"/>
</dbReference>
<dbReference type="RefSeq" id="WP_038155321.1">
    <property type="nucleotide sequence ID" value="NZ_JACJLA010000005.1"/>
</dbReference>
<reference evidence="16 17" key="1">
    <citation type="journal article" date="2021" name="Sci. Rep.">
        <title>The distribution of antibiotic resistance genes in chicken gut microbiota commensals.</title>
        <authorList>
            <person name="Juricova H."/>
            <person name="Matiasovicova J."/>
            <person name="Kubasova T."/>
            <person name="Cejkova D."/>
            <person name="Rychlik I."/>
        </authorList>
    </citation>
    <scope>NUCLEOTIDE SEQUENCE [LARGE SCALE GENOMIC DNA]</scope>
    <source>
        <strain evidence="16 17">An537</strain>
    </source>
</reference>
<dbReference type="PROSITE" id="PS01153">
    <property type="entry name" value="NOL1_NOP2_SUN"/>
    <property type="match status" value="1"/>
</dbReference>
<dbReference type="PANTHER" id="PTHR22807">
    <property type="entry name" value="NOP2 YEAST -RELATED NOL1/NOP2/FMU SUN DOMAIN-CONTAINING"/>
    <property type="match status" value="1"/>
</dbReference>
<organism evidence="16 17">
    <name type="scientific">Veillonella magna</name>
    <dbReference type="NCBI Taxonomy" id="464322"/>
    <lineage>
        <taxon>Bacteria</taxon>
        <taxon>Bacillati</taxon>
        <taxon>Bacillota</taxon>
        <taxon>Negativicutes</taxon>
        <taxon>Veillonellales</taxon>
        <taxon>Veillonellaceae</taxon>
        <taxon>Veillonella</taxon>
    </lineage>
</organism>
<dbReference type="Pfam" id="PF22458">
    <property type="entry name" value="RsmF-B_ferredox"/>
    <property type="match status" value="1"/>
</dbReference>
<feature type="binding site" evidence="14">
    <location>
        <position position="344"/>
    </location>
    <ligand>
        <name>S-adenosyl-L-methionine</name>
        <dbReference type="ChEBI" id="CHEBI:59789"/>
    </ligand>
</feature>
<keyword evidence="9 14" id="KW-0949">S-adenosyl-L-methionine</keyword>
<dbReference type="InterPro" id="IPR006027">
    <property type="entry name" value="NusB_RsmB_TIM44"/>
</dbReference>
<dbReference type="InterPro" id="IPR029063">
    <property type="entry name" value="SAM-dependent_MTases_sf"/>
</dbReference>
<feature type="binding site" evidence="14">
    <location>
        <begin position="275"/>
        <end position="281"/>
    </location>
    <ligand>
        <name>S-adenosyl-L-methionine</name>
        <dbReference type="ChEBI" id="CHEBI:59789"/>
    </ligand>
</feature>
<dbReference type="Gene3D" id="1.10.940.10">
    <property type="entry name" value="NusB-like"/>
    <property type="match status" value="1"/>
</dbReference>
<dbReference type="InterPro" id="IPR018314">
    <property type="entry name" value="RsmB/NOL1/NOP2-like_CS"/>
</dbReference>
<dbReference type="Proteomes" id="UP000707138">
    <property type="component" value="Unassembled WGS sequence"/>
</dbReference>
<dbReference type="NCBIfam" id="TIGR00563">
    <property type="entry name" value="rsmB"/>
    <property type="match status" value="1"/>
</dbReference>
<dbReference type="InterPro" id="IPR023267">
    <property type="entry name" value="RCMT"/>
</dbReference>
<dbReference type="Pfam" id="PF01189">
    <property type="entry name" value="Methyltr_RsmB-F"/>
    <property type="match status" value="1"/>
</dbReference>
<evidence type="ECO:0000256" key="5">
    <source>
        <dbReference type="ARBA" id="ARBA00022490"/>
    </source>
</evidence>
<evidence type="ECO:0000256" key="2">
    <source>
        <dbReference type="ARBA" id="ARBA00004496"/>
    </source>
</evidence>
<dbReference type="EC" id="2.1.1.176" evidence="4"/>
<comment type="caution">
    <text evidence="16">The sequence shown here is derived from an EMBL/GenBank/DDBJ whole genome shotgun (WGS) entry which is preliminary data.</text>
</comment>
<keyword evidence="17" id="KW-1185">Reference proteome</keyword>
<dbReference type="InterPro" id="IPR004573">
    <property type="entry name" value="rRNA_ssu_MeTfrase_B"/>
</dbReference>
<evidence type="ECO:0000256" key="13">
    <source>
        <dbReference type="ARBA" id="ARBA00047283"/>
    </source>
</evidence>
<dbReference type="Pfam" id="PF01029">
    <property type="entry name" value="NusB"/>
    <property type="match status" value="1"/>
</dbReference>
<evidence type="ECO:0000256" key="3">
    <source>
        <dbReference type="ARBA" id="ARBA00007494"/>
    </source>
</evidence>
<dbReference type="InterPro" id="IPR049560">
    <property type="entry name" value="MeTrfase_RsmB-F_NOP2_cat"/>
</dbReference>
<dbReference type="InterPro" id="IPR035926">
    <property type="entry name" value="NusB-like_sf"/>
</dbReference>
<keyword evidence="6" id="KW-0698">rRNA processing</keyword>
<dbReference type="InterPro" id="IPR054728">
    <property type="entry name" value="RsmB-like_ferredoxin"/>
</dbReference>
<evidence type="ECO:0000313" key="16">
    <source>
        <dbReference type="EMBL" id="MBM6912461.1"/>
    </source>
</evidence>
<dbReference type="EMBL" id="JACJLA010000005">
    <property type="protein sequence ID" value="MBM6912461.1"/>
    <property type="molecule type" value="Genomic_DNA"/>
</dbReference>
<evidence type="ECO:0000256" key="9">
    <source>
        <dbReference type="ARBA" id="ARBA00022691"/>
    </source>
</evidence>
<dbReference type="SUPFAM" id="SSF53335">
    <property type="entry name" value="S-adenosyl-L-methionine-dependent methyltransferases"/>
    <property type="match status" value="1"/>
</dbReference>
<dbReference type="GO" id="GO:0008168">
    <property type="term" value="F:methyltransferase activity"/>
    <property type="evidence" value="ECO:0007669"/>
    <property type="project" value="UniProtKB-KW"/>
</dbReference>
<keyword evidence="10 14" id="KW-0694">RNA-binding</keyword>
<sequence length="458" mass="51894">MDTKKQDSVLRTGNRVNVRLAAVRALLEINRDGGYANIVLQQYISQYHFTDVDRRFFTELVYGVIRRRNYLDAMIIKLTGRPIKKLSAMVVEILRLGLYQLWYLDRVPHSAAVNESVKLARKLTRGLHGFVNGVLRNSERRREELSIEAMANSEAQRWSYVYNQPEWLIQRWLSEYGEDTTLGLLSWCNDNPALIARVNTLVATPEVIVSEMEKAGWRVEQSTKIPEALRILSHRGSLEAAKWVKEGSITFMDEASMAVAYVVQPKPGDKVLDCCAAPGGKTMHMAALMQNKGTIVANDIHSHKIELMKQNAQRLHVSIVSLYEQDATTLPESYDNVFDKVLVDVPCSGLGILQKKPDMRWRKEEKAIDALPELQGRILERAAKAVKTGGHLIYSTCTINKAENEGVVTAFLKEHPEFIIEDAATLLPFETKGPMVTLMPHKDEMDGFFIARMRKEVL</sequence>
<feature type="binding site" evidence="14">
    <location>
        <position position="326"/>
    </location>
    <ligand>
        <name>S-adenosyl-L-methionine</name>
        <dbReference type="ChEBI" id="CHEBI:59789"/>
    </ligand>
</feature>
<dbReference type="PRINTS" id="PR02008">
    <property type="entry name" value="RCMTFAMILY"/>
</dbReference>
<evidence type="ECO:0000256" key="12">
    <source>
        <dbReference type="ARBA" id="ARBA00031088"/>
    </source>
</evidence>
<dbReference type="PANTHER" id="PTHR22807:SF53">
    <property type="entry name" value="RIBOSOMAL RNA SMALL SUBUNIT METHYLTRANSFERASE B-RELATED"/>
    <property type="match status" value="1"/>
</dbReference>
<evidence type="ECO:0000256" key="7">
    <source>
        <dbReference type="ARBA" id="ARBA00022603"/>
    </source>
</evidence>
<feature type="domain" description="SAM-dependent MTase RsmB/NOP-type" evidence="15">
    <location>
        <begin position="184"/>
        <end position="456"/>
    </location>
</feature>
<protein>
    <recommendedName>
        <fullName evidence="4">16S rRNA (cytosine(967)-C(5))-methyltransferase</fullName>
        <ecNumber evidence="4">2.1.1.176</ecNumber>
    </recommendedName>
    <alternativeName>
        <fullName evidence="11">16S rRNA m5C967 methyltransferase</fullName>
    </alternativeName>
    <alternativeName>
        <fullName evidence="12">rRNA (cytosine-C(5)-)-methyltransferase RsmB</fullName>
    </alternativeName>
</protein>
<dbReference type="SUPFAM" id="SSF48013">
    <property type="entry name" value="NusB-like"/>
    <property type="match status" value="1"/>
</dbReference>
<dbReference type="PROSITE" id="PS51686">
    <property type="entry name" value="SAM_MT_RSMB_NOP"/>
    <property type="match status" value="1"/>
</dbReference>
<evidence type="ECO:0000256" key="6">
    <source>
        <dbReference type="ARBA" id="ARBA00022552"/>
    </source>
</evidence>
<dbReference type="GO" id="GO:0032259">
    <property type="term" value="P:methylation"/>
    <property type="evidence" value="ECO:0007669"/>
    <property type="project" value="UniProtKB-KW"/>
</dbReference>
<comment type="subcellular location">
    <subcellularLocation>
        <location evidence="2">Cytoplasm</location>
    </subcellularLocation>
</comment>
<dbReference type="NCBIfam" id="NF011494">
    <property type="entry name" value="PRK14902.1"/>
    <property type="match status" value="1"/>
</dbReference>
<evidence type="ECO:0000256" key="14">
    <source>
        <dbReference type="PROSITE-ProRule" id="PRU01023"/>
    </source>
</evidence>
<name>A0ABS2GE69_9FIRM</name>
<comment type="function">
    <text evidence="1">Specifically methylates the cytosine at position 967 (m5C967) of 16S rRNA.</text>
</comment>
<evidence type="ECO:0000256" key="8">
    <source>
        <dbReference type="ARBA" id="ARBA00022679"/>
    </source>
</evidence>
<dbReference type="InterPro" id="IPR001678">
    <property type="entry name" value="MeTrfase_RsmB-F_NOP2_dom"/>
</dbReference>
<proteinExistence type="inferred from homology"/>
<evidence type="ECO:0000256" key="4">
    <source>
        <dbReference type="ARBA" id="ARBA00012140"/>
    </source>
</evidence>
<evidence type="ECO:0000259" key="15">
    <source>
        <dbReference type="PROSITE" id="PS51686"/>
    </source>
</evidence>
<evidence type="ECO:0000256" key="11">
    <source>
        <dbReference type="ARBA" id="ARBA00030399"/>
    </source>
</evidence>
<gene>
    <name evidence="16" type="primary">rsmB</name>
    <name evidence="16" type="ORF">H6A01_03830</name>
</gene>
<accession>A0ABS2GE69</accession>
<evidence type="ECO:0000313" key="17">
    <source>
        <dbReference type="Proteomes" id="UP000707138"/>
    </source>
</evidence>
<keyword evidence="5" id="KW-0963">Cytoplasm</keyword>
<feature type="binding site" evidence="14">
    <location>
        <position position="299"/>
    </location>
    <ligand>
        <name>S-adenosyl-L-methionine</name>
        <dbReference type="ChEBI" id="CHEBI:59789"/>
    </ligand>
</feature>
<evidence type="ECO:0000256" key="10">
    <source>
        <dbReference type="ARBA" id="ARBA00022884"/>
    </source>
</evidence>